<dbReference type="InterPro" id="IPR036452">
    <property type="entry name" value="Ribo_hydro-like"/>
</dbReference>
<sequence>MSFPAFGGPRCRVITDNDYCGDPDGLVQLVHQILSPSADLRGIIGSHLKEGDPLAPSPETADLSHQRITEVLSILDRDVPAYAGSNVGLADPKTPRPSAGAEAIVAEAMRTDTELPLYVTFGGGLTELASAYLMEPRIAGRLTAIWIGGLEHPDLAPPPPDTPGPEYNFNIDPIAARVVFNDSAIPLWQVPRDAYRQAVAGMAELAVQLRPAGRIGAYLFDQLVEIGKLAGSAGYNLGETYILGDNPLVLLSTLQSNFHPDPSSSRYAARPTPFLDEDGTYRPNSGGRPMRVYTHLDIRLMLTDLYAKLALTTHP</sequence>
<name>A0ABQ5R6A9_9ACTN</name>
<gene>
    <name evidence="3" type="ORF">Pa4123_75820</name>
</gene>
<dbReference type="Proteomes" id="UP001144280">
    <property type="component" value="Unassembled WGS sequence"/>
</dbReference>
<accession>A0ABQ5R6A9</accession>
<dbReference type="InterPro" id="IPR001910">
    <property type="entry name" value="Inosine/uridine_hydrolase_dom"/>
</dbReference>
<reference evidence="3" key="1">
    <citation type="submission" date="2022-12" db="EMBL/GenBank/DDBJ databases">
        <title>New Phytohabitans aurantiacus sp. RD004123 nov., an actinomycete isolated from soil.</title>
        <authorList>
            <person name="Triningsih D.W."/>
            <person name="Harunari E."/>
            <person name="Igarashi Y."/>
        </authorList>
    </citation>
    <scope>NUCLEOTIDE SEQUENCE</scope>
    <source>
        <strain evidence="3">RD004123</strain>
    </source>
</reference>
<protein>
    <recommendedName>
        <fullName evidence="2">Inosine/uridine-preferring nucleoside hydrolase domain-containing protein</fullName>
    </recommendedName>
</protein>
<comment type="caution">
    <text evidence="3">The sequence shown here is derived from an EMBL/GenBank/DDBJ whole genome shotgun (WGS) entry which is preliminary data.</text>
</comment>
<feature type="region of interest" description="Disordered" evidence="1">
    <location>
        <begin position="260"/>
        <end position="281"/>
    </location>
</feature>
<evidence type="ECO:0000256" key="1">
    <source>
        <dbReference type="SAM" id="MobiDB-lite"/>
    </source>
</evidence>
<organism evidence="3 4">
    <name type="scientific">Phytohabitans aurantiacus</name>
    <dbReference type="NCBI Taxonomy" id="3016789"/>
    <lineage>
        <taxon>Bacteria</taxon>
        <taxon>Bacillati</taxon>
        <taxon>Actinomycetota</taxon>
        <taxon>Actinomycetes</taxon>
        <taxon>Micromonosporales</taxon>
        <taxon>Micromonosporaceae</taxon>
    </lineage>
</organism>
<dbReference type="EMBL" id="BSDI01000058">
    <property type="protein sequence ID" value="GLI02304.1"/>
    <property type="molecule type" value="Genomic_DNA"/>
</dbReference>
<dbReference type="RefSeq" id="WP_281903796.1">
    <property type="nucleotide sequence ID" value="NZ_BSDI01000058.1"/>
</dbReference>
<evidence type="ECO:0000313" key="4">
    <source>
        <dbReference type="Proteomes" id="UP001144280"/>
    </source>
</evidence>
<dbReference type="Pfam" id="PF01156">
    <property type="entry name" value="IU_nuc_hydro"/>
    <property type="match status" value="1"/>
</dbReference>
<keyword evidence="4" id="KW-1185">Reference proteome</keyword>
<dbReference type="SUPFAM" id="SSF53590">
    <property type="entry name" value="Nucleoside hydrolase"/>
    <property type="match status" value="1"/>
</dbReference>
<evidence type="ECO:0000259" key="2">
    <source>
        <dbReference type="Pfam" id="PF01156"/>
    </source>
</evidence>
<feature type="domain" description="Inosine/uridine-preferring nucleoside hydrolase" evidence="2">
    <location>
        <begin position="61"/>
        <end position="207"/>
    </location>
</feature>
<evidence type="ECO:0000313" key="3">
    <source>
        <dbReference type="EMBL" id="GLI02304.1"/>
    </source>
</evidence>
<dbReference type="Gene3D" id="3.90.245.10">
    <property type="entry name" value="Ribonucleoside hydrolase-like"/>
    <property type="match status" value="1"/>
</dbReference>
<proteinExistence type="predicted"/>